<accession>A0A9Q5N8Q9</accession>
<evidence type="ECO:0000313" key="14">
    <source>
        <dbReference type="Proteomes" id="UP000757232"/>
    </source>
</evidence>
<dbReference type="InterPro" id="IPR011679">
    <property type="entry name" value="ERp29_C"/>
</dbReference>
<evidence type="ECO:0000256" key="10">
    <source>
        <dbReference type="SAM" id="Coils"/>
    </source>
</evidence>
<feature type="signal peptide" evidence="11">
    <location>
        <begin position="1"/>
        <end position="18"/>
    </location>
</feature>
<comment type="caution">
    <text evidence="13">The sequence shown here is derived from an EMBL/GenBank/DDBJ whole genome shotgun (WGS) entry which is preliminary data.</text>
</comment>
<dbReference type="InterPro" id="IPR051063">
    <property type="entry name" value="PDI"/>
</dbReference>
<keyword evidence="8" id="KW-0676">Redox-active center</keyword>
<evidence type="ECO:0000256" key="9">
    <source>
        <dbReference type="RuleBase" id="RU004208"/>
    </source>
</evidence>
<evidence type="ECO:0000259" key="12">
    <source>
        <dbReference type="PROSITE" id="PS51352"/>
    </source>
</evidence>
<dbReference type="PANTHER" id="PTHR45672:SF11">
    <property type="entry name" value="PROTEIN DISULFIDE-ISOMERASE C17H9.14C"/>
    <property type="match status" value="1"/>
</dbReference>
<gene>
    <name evidence="13" type="ORF">A7U60_g8230</name>
</gene>
<dbReference type="FunFam" id="3.40.30.10:FF:000032">
    <property type="entry name" value="Protein disulfide-isomerase A6 homolog"/>
    <property type="match status" value="1"/>
</dbReference>
<feature type="domain" description="Thioredoxin" evidence="12">
    <location>
        <begin position="3"/>
        <end position="129"/>
    </location>
</feature>
<evidence type="ECO:0000256" key="7">
    <source>
        <dbReference type="ARBA" id="ARBA00023235"/>
    </source>
</evidence>
<dbReference type="CDD" id="cd00238">
    <property type="entry name" value="ERp29c"/>
    <property type="match status" value="1"/>
</dbReference>
<dbReference type="InterPro" id="IPR005788">
    <property type="entry name" value="PDI_thioredoxin-like_dom"/>
</dbReference>
<dbReference type="PANTHER" id="PTHR45672">
    <property type="entry name" value="PROTEIN DISULFIDE-ISOMERASE C17H9.14C-RELATED"/>
    <property type="match status" value="1"/>
</dbReference>
<organism evidence="13 14">
    <name type="scientific">Sanghuangporus baumii</name>
    <name type="common">Phellinus baumii</name>
    <dbReference type="NCBI Taxonomy" id="108892"/>
    <lineage>
        <taxon>Eukaryota</taxon>
        <taxon>Fungi</taxon>
        <taxon>Dikarya</taxon>
        <taxon>Basidiomycota</taxon>
        <taxon>Agaricomycotina</taxon>
        <taxon>Agaricomycetes</taxon>
        <taxon>Hymenochaetales</taxon>
        <taxon>Hymenochaetaceae</taxon>
        <taxon>Sanghuangporus</taxon>
    </lineage>
</organism>
<dbReference type="CDD" id="cd02998">
    <property type="entry name" value="PDI_a_ERp38"/>
    <property type="match status" value="2"/>
</dbReference>
<dbReference type="Pfam" id="PF07749">
    <property type="entry name" value="ERp29"/>
    <property type="match status" value="1"/>
</dbReference>
<dbReference type="PROSITE" id="PS51352">
    <property type="entry name" value="THIOREDOXIN_2"/>
    <property type="match status" value="2"/>
</dbReference>
<comment type="catalytic activity">
    <reaction evidence="1">
        <text>Catalyzes the rearrangement of -S-S- bonds in proteins.</text>
        <dbReference type="EC" id="5.3.4.1"/>
    </reaction>
</comment>
<keyword evidence="10" id="KW-0175">Coiled coil</keyword>
<feature type="domain" description="Thioredoxin" evidence="12">
    <location>
        <begin position="132"/>
        <end position="251"/>
    </location>
</feature>
<keyword evidence="5" id="KW-0677">Repeat</keyword>
<evidence type="ECO:0000256" key="3">
    <source>
        <dbReference type="ARBA" id="ARBA00012723"/>
    </source>
</evidence>
<dbReference type="InterPro" id="IPR036356">
    <property type="entry name" value="ERp29_C_sf"/>
</dbReference>
<sequence length="390" mass="42986">MFARISAWAALFVAAVTASNVLELNPDNFDEHVGKGKPALVEFFAPWCGHCKNLAPTYEQLADAYAHAKDKVVIAKVDADGVGKPLGQKYGVTGFPTLKWFGPDGGEPEKYEGARDLEALATFITSKSGVKSKLKQPPPGATLILDVHSFDEVVMDPTKDVLVAFTAPWCGHCKRMKPTYEDVAKTFLPESNCIVANVDADAKVNAPLAMKYEISSFPTLKFFSKDNKEPEDYDGERTEEAFVNFLNEKCGTKRAVGGGLNDEAGRIPEFDTLAAKFFTAVLDEKNAILKEATALARAAGETAQQYLKVMNKVANSSEDYLEKETARLASILKKRTLNEKKLDEIKIKANILSSFVTQKAEEVKDAAREKLEEIKENAEKITKEFTREEL</sequence>
<keyword evidence="4 11" id="KW-0732">Signal</keyword>
<dbReference type="InterPro" id="IPR036249">
    <property type="entry name" value="Thioredoxin-like_sf"/>
</dbReference>
<dbReference type="SUPFAM" id="SSF47933">
    <property type="entry name" value="ERP29 C domain-like"/>
    <property type="match status" value="1"/>
</dbReference>
<dbReference type="GO" id="GO:0005783">
    <property type="term" value="C:endoplasmic reticulum"/>
    <property type="evidence" value="ECO:0007669"/>
    <property type="project" value="InterPro"/>
</dbReference>
<keyword evidence="14" id="KW-1185">Reference proteome</keyword>
<dbReference type="SUPFAM" id="SSF52833">
    <property type="entry name" value="Thioredoxin-like"/>
    <property type="match status" value="2"/>
</dbReference>
<protein>
    <recommendedName>
        <fullName evidence="3">protein disulfide-isomerase</fullName>
        <ecNumber evidence="3">5.3.4.1</ecNumber>
    </recommendedName>
</protein>
<evidence type="ECO:0000256" key="5">
    <source>
        <dbReference type="ARBA" id="ARBA00022737"/>
    </source>
</evidence>
<dbReference type="GO" id="GO:0003756">
    <property type="term" value="F:protein disulfide isomerase activity"/>
    <property type="evidence" value="ECO:0007669"/>
    <property type="project" value="UniProtKB-EC"/>
</dbReference>
<dbReference type="OrthoDB" id="10264505at2759"/>
<dbReference type="EMBL" id="LNZH02000214">
    <property type="protein sequence ID" value="OCB84709.1"/>
    <property type="molecule type" value="Genomic_DNA"/>
</dbReference>
<proteinExistence type="inferred from homology"/>
<name>A0A9Q5N8Q9_SANBA</name>
<dbReference type="PROSITE" id="PS00194">
    <property type="entry name" value="THIOREDOXIN_1"/>
    <property type="match status" value="2"/>
</dbReference>
<feature type="chain" id="PRO_5040197546" description="protein disulfide-isomerase" evidence="11">
    <location>
        <begin position="19"/>
        <end position="390"/>
    </location>
</feature>
<keyword evidence="7 13" id="KW-0413">Isomerase</keyword>
<dbReference type="Gene3D" id="1.20.1150.12">
    <property type="entry name" value="Endoplasmic reticulum resident protein 29, C-terminal domain"/>
    <property type="match status" value="1"/>
</dbReference>
<evidence type="ECO:0000256" key="4">
    <source>
        <dbReference type="ARBA" id="ARBA00022729"/>
    </source>
</evidence>
<dbReference type="Gene3D" id="3.40.30.10">
    <property type="entry name" value="Glutaredoxin"/>
    <property type="match status" value="2"/>
</dbReference>
<evidence type="ECO:0000256" key="6">
    <source>
        <dbReference type="ARBA" id="ARBA00023157"/>
    </source>
</evidence>
<dbReference type="GO" id="GO:0006457">
    <property type="term" value="P:protein folding"/>
    <property type="evidence" value="ECO:0007669"/>
    <property type="project" value="TreeGrafter"/>
</dbReference>
<dbReference type="AlphaFoldDB" id="A0A9Q5N8Q9"/>
<evidence type="ECO:0000256" key="1">
    <source>
        <dbReference type="ARBA" id="ARBA00001182"/>
    </source>
</evidence>
<feature type="coiled-coil region" evidence="10">
    <location>
        <begin position="357"/>
        <end position="388"/>
    </location>
</feature>
<dbReference type="Proteomes" id="UP000757232">
    <property type="component" value="Unassembled WGS sequence"/>
</dbReference>
<evidence type="ECO:0000256" key="11">
    <source>
        <dbReference type="SAM" id="SignalP"/>
    </source>
</evidence>
<keyword evidence="6" id="KW-1015">Disulfide bond</keyword>
<dbReference type="InterPro" id="IPR017937">
    <property type="entry name" value="Thioredoxin_CS"/>
</dbReference>
<dbReference type="Pfam" id="PF00085">
    <property type="entry name" value="Thioredoxin"/>
    <property type="match status" value="2"/>
</dbReference>
<evidence type="ECO:0000313" key="13">
    <source>
        <dbReference type="EMBL" id="OCB84709.1"/>
    </source>
</evidence>
<dbReference type="PRINTS" id="PR00421">
    <property type="entry name" value="THIOREDOXIN"/>
</dbReference>
<dbReference type="EC" id="5.3.4.1" evidence="3"/>
<dbReference type="NCBIfam" id="TIGR01126">
    <property type="entry name" value="pdi_dom"/>
    <property type="match status" value="2"/>
</dbReference>
<evidence type="ECO:0000256" key="8">
    <source>
        <dbReference type="ARBA" id="ARBA00023284"/>
    </source>
</evidence>
<comment type="similarity">
    <text evidence="2 9">Belongs to the protein disulfide isomerase family.</text>
</comment>
<dbReference type="InterPro" id="IPR013766">
    <property type="entry name" value="Thioredoxin_domain"/>
</dbReference>
<reference evidence="13" key="1">
    <citation type="submission" date="2016-06" db="EMBL/GenBank/DDBJ databases">
        <title>Draft Genome sequence of the fungus Inonotus baumii.</title>
        <authorList>
            <person name="Zhu H."/>
            <person name="Lin W."/>
        </authorList>
    </citation>
    <scope>NUCLEOTIDE SEQUENCE</scope>
    <source>
        <strain evidence="13">821</strain>
    </source>
</reference>
<evidence type="ECO:0000256" key="2">
    <source>
        <dbReference type="ARBA" id="ARBA00006347"/>
    </source>
</evidence>